<accession>A0ABD1P3R2</accession>
<protein>
    <submittedName>
        <fullName evidence="3">Uncharacterized protein</fullName>
    </submittedName>
</protein>
<feature type="region of interest" description="Disordered" evidence="1">
    <location>
        <begin position="1"/>
        <end position="68"/>
    </location>
</feature>
<feature type="compositionally biased region" description="Basic and acidic residues" evidence="1">
    <location>
        <begin position="130"/>
        <end position="141"/>
    </location>
</feature>
<feature type="compositionally biased region" description="Basic and acidic residues" evidence="1">
    <location>
        <begin position="54"/>
        <end position="65"/>
    </location>
</feature>
<feature type="compositionally biased region" description="Basic and acidic residues" evidence="1">
    <location>
        <begin position="19"/>
        <end position="34"/>
    </location>
</feature>
<keyword evidence="4" id="KW-1185">Reference proteome</keyword>
<organism evidence="3 4">
    <name type="scientific">Abeliophyllum distichum</name>
    <dbReference type="NCBI Taxonomy" id="126358"/>
    <lineage>
        <taxon>Eukaryota</taxon>
        <taxon>Viridiplantae</taxon>
        <taxon>Streptophyta</taxon>
        <taxon>Embryophyta</taxon>
        <taxon>Tracheophyta</taxon>
        <taxon>Spermatophyta</taxon>
        <taxon>Magnoliopsida</taxon>
        <taxon>eudicotyledons</taxon>
        <taxon>Gunneridae</taxon>
        <taxon>Pentapetalae</taxon>
        <taxon>asterids</taxon>
        <taxon>lamiids</taxon>
        <taxon>Lamiales</taxon>
        <taxon>Oleaceae</taxon>
        <taxon>Forsythieae</taxon>
        <taxon>Abeliophyllum</taxon>
    </lineage>
</organism>
<evidence type="ECO:0000256" key="2">
    <source>
        <dbReference type="SAM" id="Phobius"/>
    </source>
</evidence>
<dbReference type="AlphaFoldDB" id="A0ABD1P3R2"/>
<dbReference type="InterPro" id="IPR039926">
    <property type="entry name" value="Egg_app_1"/>
</dbReference>
<evidence type="ECO:0000313" key="4">
    <source>
        <dbReference type="Proteomes" id="UP001604336"/>
    </source>
</evidence>
<evidence type="ECO:0000256" key="1">
    <source>
        <dbReference type="SAM" id="MobiDB-lite"/>
    </source>
</evidence>
<keyword evidence="2" id="KW-0472">Membrane</keyword>
<evidence type="ECO:0000313" key="3">
    <source>
        <dbReference type="EMBL" id="KAL2457794.1"/>
    </source>
</evidence>
<dbReference type="EMBL" id="JBFOLK010000046">
    <property type="protein sequence ID" value="KAL2457794.1"/>
    <property type="molecule type" value="Genomic_DNA"/>
</dbReference>
<sequence>MSSNGNPKSFRHPNNSSKTEIEEEKKEKSVKDVLAEAVAGADSMPHGKWIVGKEPAEPPAKKPEKEEENNVASVLGAVTAVVGVAAGVAFVARGLWNLAYPESGPGQGGPGRGGAWAVAADVLANLIPDPDPKPETEEEKKKKMMKAPGRRPYKIPRDEFEENPRDYFRKLRGR</sequence>
<comment type="caution">
    <text evidence="3">The sequence shown here is derived from an EMBL/GenBank/DDBJ whole genome shotgun (WGS) entry which is preliminary data.</text>
</comment>
<feature type="region of interest" description="Disordered" evidence="1">
    <location>
        <begin position="125"/>
        <end position="159"/>
    </location>
</feature>
<gene>
    <name evidence="3" type="ORF">Adt_46230</name>
</gene>
<proteinExistence type="predicted"/>
<keyword evidence="2" id="KW-1133">Transmembrane helix</keyword>
<feature type="transmembrane region" description="Helical" evidence="2">
    <location>
        <begin position="71"/>
        <end position="92"/>
    </location>
</feature>
<feature type="compositionally biased region" description="Polar residues" evidence="1">
    <location>
        <begin position="1"/>
        <end position="15"/>
    </location>
</feature>
<reference evidence="4" key="1">
    <citation type="submission" date="2024-07" db="EMBL/GenBank/DDBJ databases">
        <title>Two chromosome-level genome assemblies of Korean endemic species Abeliophyllum distichum and Forsythia ovata (Oleaceae).</title>
        <authorList>
            <person name="Jang H."/>
        </authorList>
    </citation>
    <scope>NUCLEOTIDE SEQUENCE [LARGE SCALE GENOMIC DNA]</scope>
</reference>
<keyword evidence="2" id="KW-0812">Transmembrane</keyword>
<dbReference type="Proteomes" id="UP001604336">
    <property type="component" value="Unassembled WGS sequence"/>
</dbReference>
<dbReference type="PANTHER" id="PTHR33333">
    <property type="entry name" value="ERYTHROCYTE MEMBRANE PROTEIN 1-LIKE"/>
    <property type="match status" value="1"/>
</dbReference>
<feature type="compositionally biased region" description="Basic residues" evidence="1">
    <location>
        <begin position="142"/>
        <end position="154"/>
    </location>
</feature>
<name>A0ABD1P3R2_9LAMI</name>
<dbReference type="PANTHER" id="PTHR33333:SF39">
    <property type="entry name" value="HIG1 DOMAIN-CONTAINING PROTEIN"/>
    <property type="match status" value="1"/>
</dbReference>